<dbReference type="EMBL" id="AP018712">
    <property type="protein sequence ID" value="BBE30595.1"/>
    <property type="molecule type" value="Genomic_DNA"/>
</dbReference>
<dbReference type="PROSITE" id="PS50987">
    <property type="entry name" value="HTH_ARSR_2"/>
    <property type="match status" value="1"/>
</dbReference>
<accession>A0A7G1G3J8</accession>
<keyword evidence="6" id="KW-1185">Reference proteome</keyword>
<evidence type="ECO:0000256" key="2">
    <source>
        <dbReference type="ARBA" id="ARBA00023125"/>
    </source>
</evidence>
<feature type="domain" description="HTH arsR-type" evidence="4">
    <location>
        <begin position="1"/>
        <end position="90"/>
    </location>
</feature>
<protein>
    <submittedName>
        <fullName evidence="5">Transcriptional regulator</fullName>
    </submittedName>
</protein>
<evidence type="ECO:0000256" key="1">
    <source>
        <dbReference type="ARBA" id="ARBA00023015"/>
    </source>
</evidence>
<dbReference type="InterPro" id="IPR001845">
    <property type="entry name" value="HTH_ArsR_DNA-bd_dom"/>
</dbReference>
<evidence type="ECO:0000259" key="4">
    <source>
        <dbReference type="PROSITE" id="PS50987"/>
    </source>
</evidence>
<dbReference type="RefSeq" id="WP_190615674.1">
    <property type="nucleotide sequence ID" value="NZ_AP018712.1"/>
</dbReference>
<dbReference type="Gene3D" id="1.10.10.10">
    <property type="entry name" value="Winged helix-like DNA-binding domain superfamily/Winged helix DNA-binding domain"/>
    <property type="match status" value="1"/>
</dbReference>
<name>A0A7G1G3J8_9BACT</name>
<dbReference type="PRINTS" id="PR00778">
    <property type="entry name" value="HTHARSR"/>
</dbReference>
<dbReference type="NCBIfam" id="NF033788">
    <property type="entry name" value="HTH_metalloreg"/>
    <property type="match status" value="1"/>
</dbReference>
<sequence length="90" mass="10461">MEDKRIRILKALAHSERLKIIEMLKKEPTCVCEMNEKSNFSQSNISQHLKILRDADLVKYTKDGNKVIYSLANEKLMEVINLITKISNEL</sequence>
<keyword evidence="2" id="KW-0238">DNA-binding</keyword>
<reference evidence="5 6" key="1">
    <citation type="submission" date="2018-06" db="EMBL/GenBank/DDBJ databases">
        <title>Genome sequencing of Oceanotoga sp. sy52.</title>
        <authorList>
            <person name="Mori K."/>
        </authorList>
    </citation>
    <scope>NUCLEOTIDE SEQUENCE [LARGE SCALE GENOMIC DNA]</scope>
    <source>
        <strain evidence="6">sy52</strain>
    </source>
</reference>
<dbReference type="PANTHER" id="PTHR43132">
    <property type="entry name" value="ARSENICAL RESISTANCE OPERON REPRESSOR ARSR-RELATED"/>
    <property type="match status" value="1"/>
</dbReference>
<keyword evidence="1" id="KW-0805">Transcription regulation</keyword>
<dbReference type="SMART" id="SM00418">
    <property type="entry name" value="HTH_ARSR"/>
    <property type="match status" value="1"/>
</dbReference>
<dbReference type="InParanoid" id="A0A7G1G3J8"/>
<evidence type="ECO:0000256" key="3">
    <source>
        <dbReference type="ARBA" id="ARBA00023163"/>
    </source>
</evidence>
<dbReference type="SUPFAM" id="SSF46785">
    <property type="entry name" value="Winged helix' DNA-binding domain"/>
    <property type="match status" value="1"/>
</dbReference>
<dbReference type="GO" id="GO:0003700">
    <property type="term" value="F:DNA-binding transcription factor activity"/>
    <property type="evidence" value="ECO:0007669"/>
    <property type="project" value="InterPro"/>
</dbReference>
<dbReference type="CDD" id="cd00090">
    <property type="entry name" value="HTH_ARSR"/>
    <property type="match status" value="1"/>
</dbReference>
<dbReference type="InterPro" id="IPR036390">
    <property type="entry name" value="WH_DNA-bd_sf"/>
</dbReference>
<dbReference type="Pfam" id="PF01022">
    <property type="entry name" value="HTH_5"/>
    <property type="match status" value="1"/>
</dbReference>
<dbReference type="InterPro" id="IPR036388">
    <property type="entry name" value="WH-like_DNA-bd_sf"/>
</dbReference>
<dbReference type="GO" id="GO:0003677">
    <property type="term" value="F:DNA binding"/>
    <property type="evidence" value="ECO:0007669"/>
    <property type="project" value="UniProtKB-KW"/>
</dbReference>
<evidence type="ECO:0000313" key="6">
    <source>
        <dbReference type="Proteomes" id="UP000516361"/>
    </source>
</evidence>
<gene>
    <name evidence="5" type="ORF">OSSY52_07360</name>
</gene>
<proteinExistence type="predicted"/>
<dbReference type="InterPro" id="IPR011991">
    <property type="entry name" value="ArsR-like_HTH"/>
</dbReference>
<dbReference type="FunCoup" id="A0A7G1G3J8">
    <property type="interactions" value="12"/>
</dbReference>
<dbReference type="PANTHER" id="PTHR43132:SF2">
    <property type="entry name" value="ARSENICAL RESISTANCE OPERON REPRESSOR ARSR-RELATED"/>
    <property type="match status" value="1"/>
</dbReference>
<keyword evidence="3" id="KW-0804">Transcription</keyword>
<dbReference type="InterPro" id="IPR051011">
    <property type="entry name" value="Metal_resp_trans_reg"/>
</dbReference>
<evidence type="ECO:0000313" key="5">
    <source>
        <dbReference type="EMBL" id="BBE30595.1"/>
    </source>
</evidence>
<organism evidence="5 6">
    <name type="scientific">Tepiditoga spiralis</name>
    <dbReference type="NCBI Taxonomy" id="2108365"/>
    <lineage>
        <taxon>Bacteria</taxon>
        <taxon>Thermotogati</taxon>
        <taxon>Thermotogota</taxon>
        <taxon>Thermotogae</taxon>
        <taxon>Petrotogales</taxon>
        <taxon>Petrotogaceae</taxon>
        <taxon>Tepiditoga</taxon>
    </lineage>
</organism>
<dbReference type="Proteomes" id="UP000516361">
    <property type="component" value="Chromosome"/>
</dbReference>
<dbReference type="AlphaFoldDB" id="A0A7G1G3J8"/>
<dbReference type="KEGG" id="ocy:OSSY52_07360"/>